<gene>
    <name evidence="1" type="ORF">CTRU02_204358</name>
</gene>
<name>A0ACC3ZC51_COLTU</name>
<accession>A0ACC3ZC51</accession>
<reference evidence="1 2" key="1">
    <citation type="journal article" date="2020" name="Phytopathology">
        <title>Genome Sequence Resources of Colletotrichum truncatum, C. plurivorum, C. musicola, and C. sojae: Four Species Pathogenic to Soybean (Glycine max).</title>
        <authorList>
            <person name="Rogerio F."/>
            <person name="Boufleur T.R."/>
            <person name="Ciampi-Guillardi M."/>
            <person name="Sukno S.A."/>
            <person name="Thon M.R."/>
            <person name="Massola Junior N.S."/>
            <person name="Baroncelli R."/>
        </authorList>
    </citation>
    <scope>NUCLEOTIDE SEQUENCE [LARGE SCALE GENOMIC DNA]</scope>
    <source>
        <strain evidence="1 2">CMES1059</strain>
    </source>
</reference>
<dbReference type="EMBL" id="VUJX02000002">
    <property type="protein sequence ID" value="KAL0941595.1"/>
    <property type="molecule type" value="Genomic_DNA"/>
</dbReference>
<organism evidence="1 2">
    <name type="scientific">Colletotrichum truncatum</name>
    <name type="common">Anthracnose fungus</name>
    <name type="synonym">Colletotrichum capsici</name>
    <dbReference type="NCBI Taxonomy" id="5467"/>
    <lineage>
        <taxon>Eukaryota</taxon>
        <taxon>Fungi</taxon>
        <taxon>Dikarya</taxon>
        <taxon>Ascomycota</taxon>
        <taxon>Pezizomycotina</taxon>
        <taxon>Sordariomycetes</taxon>
        <taxon>Hypocreomycetidae</taxon>
        <taxon>Glomerellales</taxon>
        <taxon>Glomerellaceae</taxon>
        <taxon>Colletotrichum</taxon>
        <taxon>Colletotrichum truncatum species complex</taxon>
    </lineage>
</organism>
<evidence type="ECO:0000313" key="1">
    <source>
        <dbReference type="EMBL" id="KAL0941595.1"/>
    </source>
</evidence>
<protein>
    <submittedName>
        <fullName evidence="1">Uncharacterized protein</fullName>
    </submittedName>
</protein>
<proteinExistence type="predicted"/>
<comment type="caution">
    <text evidence="1">The sequence shown here is derived from an EMBL/GenBank/DDBJ whole genome shotgun (WGS) entry which is preliminary data.</text>
</comment>
<keyword evidence="2" id="KW-1185">Reference proteome</keyword>
<evidence type="ECO:0000313" key="2">
    <source>
        <dbReference type="Proteomes" id="UP000805649"/>
    </source>
</evidence>
<sequence length="136" mass="15508">MLLPSATIGDLSHEGVANPLRSRKTIEFWADQMETRKQQNPGPFGQQCPVKRSQEAASPRCHCIWKRFRQHGAPLSSPAQWARPTELWGPRNLAKIADTTEEFSMCQNWPAFGRRDNLSAKKSGPAWFRVLEVQTY</sequence>
<dbReference type="Proteomes" id="UP000805649">
    <property type="component" value="Unassembled WGS sequence"/>
</dbReference>